<dbReference type="Proteomes" id="UP000093391">
    <property type="component" value="Chromosome"/>
</dbReference>
<evidence type="ECO:0000313" key="10">
    <source>
        <dbReference type="EMBL" id="AOA59458.1"/>
    </source>
</evidence>
<dbReference type="AlphaFoldDB" id="A0A1B2M2N2"/>
<evidence type="ECO:0000259" key="6">
    <source>
        <dbReference type="Pfam" id="PF25893"/>
    </source>
</evidence>
<dbReference type="InterPro" id="IPR006143">
    <property type="entry name" value="RND_pump_MFP"/>
</dbReference>
<evidence type="ECO:0000256" key="5">
    <source>
        <dbReference type="SAM" id="Phobius"/>
    </source>
</evidence>
<dbReference type="GO" id="GO:0046914">
    <property type="term" value="F:transition metal ion binding"/>
    <property type="evidence" value="ECO:0007669"/>
    <property type="project" value="TreeGrafter"/>
</dbReference>
<dbReference type="Gene3D" id="2.40.30.170">
    <property type="match status" value="1"/>
</dbReference>
<dbReference type="InterPro" id="IPR058648">
    <property type="entry name" value="HH_CzcB-like"/>
</dbReference>
<dbReference type="Pfam" id="PF25975">
    <property type="entry name" value="CzcB_C"/>
    <property type="match status" value="1"/>
</dbReference>
<dbReference type="PANTHER" id="PTHR30097">
    <property type="entry name" value="CATION EFFLUX SYSTEM PROTEIN CUSB"/>
    <property type="match status" value="1"/>
</dbReference>
<keyword evidence="2" id="KW-0813">Transport</keyword>
<dbReference type="InterPro" id="IPR058647">
    <property type="entry name" value="BSH_CzcB-like"/>
</dbReference>
<dbReference type="KEGG" id="ala:BFG52_14610"/>
<evidence type="ECO:0000259" key="7">
    <source>
        <dbReference type="Pfam" id="PF25954"/>
    </source>
</evidence>
<evidence type="ECO:0000259" key="8">
    <source>
        <dbReference type="Pfam" id="PF25973"/>
    </source>
</evidence>
<gene>
    <name evidence="10" type="ORF">BFG52_14610</name>
</gene>
<dbReference type="GO" id="GO:0030288">
    <property type="term" value="C:outer membrane-bounded periplasmic space"/>
    <property type="evidence" value="ECO:0007669"/>
    <property type="project" value="TreeGrafter"/>
</dbReference>
<dbReference type="Pfam" id="PF25954">
    <property type="entry name" value="Beta-barrel_RND_2"/>
    <property type="match status" value="1"/>
</dbReference>
<dbReference type="STRING" id="1789224.BFG52_14610"/>
<feature type="compositionally biased region" description="Basic and acidic residues" evidence="4">
    <location>
        <begin position="54"/>
        <end position="75"/>
    </location>
</feature>
<dbReference type="Gene3D" id="1.10.287.470">
    <property type="entry name" value="Helix hairpin bin"/>
    <property type="match status" value="1"/>
</dbReference>
<evidence type="ECO:0000256" key="3">
    <source>
        <dbReference type="SAM" id="Coils"/>
    </source>
</evidence>
<dbReference type="RefSeq" id="WP_067557840.1">
    <property type="nucleotide sequence ID" value="NZ_CP016895.1"/>
</dbReference>
<feature type="domain" description="CzcB-like alpha-helical hairpin" evidence="6">
    <location>
        <begin position="154"/>
        <end position="213"/>
    </location>
</feature>
<keyword evidence="11" id="KW-1185">Reference proteome</keyword>
<name>A0A1B2M2N2_9GAMM</name>
<proteinExistence type="inferred from homology"/>
<dbReference type="Pfam" id="PF25973">
    <property type="entry name" value="BSH_CzcB"/>
    <property type="match status" value="1"/>
</dbReference>
<feature type="coiled-coil region" evidence="3">
    <location>
        <begin position="152"/>
        <end position="210"/>
    </location>
</feature>
<evidence type="ECO:0000259" key="9">
    <source>
        <dbReference type="Pfam" id="PF25975"/>
    </source>
</evidence>
<feature type="transmembrane region" description="Helical" evidence="5">
    <location>
        <begin position="12"/>
        <end position="32"/>
    </location>
</feature>
<keyword evidence="5" id="KW-1133">Transmembrane helix</keyword>
<dbReference type="EMBL" id="CP016895">
    <property type="protein sequence ID" value="AOA59458.1"/>
    <property type="molecule type" value="Genomic_DNA"/>
</dbReference>
<dbReference type="InterPro" id="IPR051909">
    <property type="entry name" value="MFP_Cation_Efflux"/>
</dbReference>
<dbReference type="Gene3D" id="2.40.420.20">
    <property type="match status" value="1"/>
</dbReference>
<evidence type="ECO:0000256" key="4">
    <source>
        <dbReference type="SAM" id="MobiDB-lite"/>
    </source>
</evidence>
<dbReference type="PANTHER" id="PTHR30097:SF4">
    <property type="entry name" value="SLR6042 PROTEIN"/>
    <property type="match status" value="1"/>
</dbReference>
<comment type="similarity">
    <text evidence="1">Belongs to the membrane fusion protein (MFP) (TC 8.A.1) family.</text>
</comment>
<protein>
    <submittedName>
        <fullName evidence="10">Efflux transporter periplasmic adaptor subunit</fullName>
    </submittedName>
</protein>
<dbReference type="GO" id="GO:0016020">
    <property type="term" value="C:membrane"/>
    <property type="evidence" value="ECO:0007669"/>
    <property type="project" value="InterPro"/>
</dbReference>
<feature type="domain" description="CusB-like beta-barrel" evidence="7">
    <location>
        <begin position="260"/>
        <end position="332"/>
    </location>
</feature>
<dbReference type="Gene3D" id="2.40.50.100">
    <property type="match status" value="1"/>
</dbReference>
<dbReference type="GO" id="GO:0015679">
    <property type="term" value="P:plasma membrane copper ion transport"/>
    <property type="evidence" value="ECO:0007669"/>
    <property type="project" value="TreeGrafter"/>
</dbReference>
<dbReference type="InterPro" id="IPR058792">
    <property type="entry name" value="Beta-barrel_RND_2"/>
</dbReference>
<dbReference type="GO" id="GO:0060003">
    <property type="term" value="P:copper ion export"/>
    <property type="evidence" value="ECO:0007669"/>
    <property type="project" value="TreeGrafter"/>
</dbReference>
<dbReference type="InterPro" id="IPR058649">
    <property type="entry name" value="CzcB_C"/>
</dbReference>
<reference evidence="10 11" key="1">
    <citation type="submission" date="2016-08" db="EMBL/GenBank/DDBJ databases">
        <authorList>
            <person name="Seilhamer J.J."/>
        </authorList>
    </citation>
    <scope>NUCLEOTIDE SEQUENCE [LARGE SCALE GENOMIC DNA]</scope>
    <source>
        <strain evidence="10 11">BRTC-1</strain>
    </source>
</reference>
<keyword evidence="5" id="KW-0472">Membrane</keyword>
<dbReference type="GO" id="GO:0022857">
    <property type="term" value="F:transmembrane transporter activity"/>
    <property type="evidence" value="ECO:0007669"/>
    <property type="project" value="InterPro"/>
</dbReference>
<organism evidence="10 11">
    <name type="scientific">Acinetobacter larvae</name>
    <dbReference type="NCBI Taxonomy" id="1789224"/>
    <lineage>
        <taxon>Bacteria</taxon>
        <taxon>Pseudomonadati</taxon>
        <taxon>Pseudomonadota</taxon>
        <taxon>Gammaproteobacteria</taxon>
        <taxon>Moraxellales</taxon>
        <taxon>Moraxellaceae</taxon>
        <taxon>Acinetobacter</taxon>
    </lineage>
</organism>
<keyword evidence="5" id="KW-0812">Transmembrane</keyword>
<evidence type="ECO:0000256" key="2">
    <source>
        <dbReference type="ARBA" id="ARBA00022448"/>
    </source>
</evidence>
<keyword evidence="3" id="KW-0175">Coiled coil</keyword>
<feature type="domain" description="CzcB-like barrel-sandwich hybrid" evidence="8">
    <location>
        <begin position="115"/>
        <end position="254"/>
    </location>
</feature>
<dbReference type="NCBIfam" id="TIGR01730">
    <property type="entry name" value="RND_mfp"/>
    <property type="match status" value="1"/>
</dbReference>
<dbReference type="Pfam" id="PF25893">
    <property type="entry name" value="HH_CzcB"/>
    <property type="match status" value="1"/>
</dbReference>
<evidence type="ECO:0000256" key="1">
    <source>
        <dbReference type="ARBA" id="ARBA00009477"/>
    </source>
</evidence>
<feature type="region of interest" description="Disordered" evidence="4">
    <location>
        <begin position="40"/>
        <end position="76"/>
    </location>
</feature>
<dbReference type="OrthoDB" id="9768185at2"/>
<dbReference type="SUPFAM" id="SSF111369">
    <property type="entry name" value="HlyD-like secretion proteins"/>
    <property type="match status" value="1"/>
</dbReference>
<sequence>MRFQTRAKFSQGRWIVAVVLLTLGLAAFILWLNPKHEADDGHDHGQAAPQNSHQADEKTTADEAGHDEHAHEQDQSVRLTAQQIAEQGVKIETASMGEVSNSTQYPARLIANTDRQAHVASIFAGRVERVNVDLGQHVQKGQALATLLIPDLVDQQANLRVAQSTLELARQEYQREKTLWSQGISAKQDYQRAANAYQQAQIQVQAAQSRLSAYGAQGSTHGRYVLTAPIAGVISQKDIVVGENIQLATQLFVIDQLDQLWLEFVIPSDPNLPVLPEQKLSFKSLQTQNTFQAQIQTLSAEADAQTGRLKVRAKVLSSAQELRPNLMVNIAIPQRQQQTVLRVRKAALQQLEEKSVVFVADYQGDQVKFSPQVVSLGQSSADGQWVEIKQGLRKDQSYVAQGSFLLKSELEKGEAAHAH</sequence>
<accession>A0A1B2M2N2</accession>
<evidence type="ECO:0000313" key="11">
    <source>
        <dbReference type="Proteomes" id="UP000093391"/>
    </source>
</evidence>
<feature type="domain" description="CzcB-like C-terminal circularly permuted SH3-like" evidence="9">
    <location>
        <begin position="342"/>
        <end position="407"/>
    </location>
</feature>